<dbReference type="InterPro" id="IPR050175">
    <property type="entry name" value="Complex_I_Subunit_2"/>
</dbReference>
<evidence type="ECO:0000256" key="3">
    <source>
        <dbReference type="ARBA" id="ARBA00007012"/>
    </source>
</evidence>
<dbReference type="AlphaFoldDB" id="A0A7G7WQG2"/>
<keyword evidence="14 18" id="KW-0830">Ubiquinone</keyword>
<dbReference type="CTD" id="4536"/>
<comment type="subcellular location">
    <subcellularLocation>
        <location evidence="2 18">Mitochondrion inner membrane</location>
        <topology evidence="2 18">Multi-pass membrane protein</topology>
    </subcellularLocation>
</comment>
<evidence type="ECO:0000259" key="19">
    <source>
        <dbReference type="Pfam" id="PF00361"/>
    </source>
</evidence>
<evidence type="ECO:0000256" key="9">
    <source>
        <dbReference type="ARBA" id="ARBA00022792"/>
    </source>
</evidence>
<keyword evidence="9 18" id="KW-0999">Mitochondrion inner membrane</keyword>
<proteinExistence type="inferred from homology"/>
<feature type="transmembrane region" description="Helical" evidence="18">
    <location>
        <begin position="116"/>
        <end position="141"/>
    </location>
</feature>
<evidence type="ECO:0000256" key="10">
    <source>
        <dbReference type="ARBA" id="ARBA00022967"/>
    </source>
</evidence>
<evidence type="ECO:0000256" key="12">
    <source>
        <dbReference type="ARBA" id="ARBA00022989"/>
    </source>
</evidence>
<gene>
    <name evidence="20" type="primary">ND2</name>
</gene>
<dbReference type="EC" id="7.1.1.2" evidence="4 18"/>
<keyword evidence="15 18" id="KW-0496">Mitochondrion</keyword>
<evidence type="ECO:0000256" key="5">
    <source>
        <dbReference type="ARBA" id="ARBA00021008"/>
    </source>
</evidence>
<reference evidence="20" key="1">
    <citation type="submission" date="2020-07" db="EMBL/GenBank/DDBJ databases">
        <authorList>
            <person name="Wen J."/>
        </authorList>
    </citation>
    <scope>NUCLEOTIDE SEQUENCE</scope>
</reference>
<evidence type="ECO:0000256" key="7">
    <source>
        <dbReference type="ARBA" id="ARBA00022660"/>
    </source>
</evidence>
<name>A0A7G7WQG2_9EUCA</name>
<evidence type="ECO:0000313" key="20">
    <source>
        <dbReference type="EMBL" id="QNH68789.1"/>
    </source>
</evidence>
<dbReference type="GO" id="GO:0008137">
    <property type="term" value="F:NADH dehydrogenase (ubiquinone) activity"/>
    <property type="evidence" value="ECO:0007669"/>
    <property type="project" value="UniProtKB-EC"/>
</dbReference>
<feature type="transmembrane region" description="Helical" evidence="18">
    <location>
        <begin position="12"/>
        <end position="45"/>
    </location>
</feature>
<dbReference type="GO" id="GO:0006120">
    <property type="term" value="P:mitochondrial electron transport, NADH to ubiquinone"/>
    <property type="evidence" value="ECO:0007669"/>
    <property type="project" value="InterPro"/>
</dbReference>
<comment type="function">
    <text evidence="1">Core subunit of the mitochondrial membrane respiratory chain NADH dehydrogenase (Complex I) that is believed to belong to the minimal assembly required for catalysis. Complex I functions in the transfer of electrons from NADH to the respiratory chain. The immediate electron acceptor for the enzyme is believed to be ubiquinone.</text>
</comment>
<evidence type="ECO:0000256" key="18">
    <source>
        <dbReference type="RuleBase" id="RU003403"/>
    </source>
</evidence>
<feature type="transmembrane region" description="Helical" evidence="18">
    <location>
        <begin position="200"/>
        <end position="218"/>
    </location>
</feature>
<feature type="transmembrane region" description="Helical" evidence="18">
    <location>
        <begin position="270"/>
        <end position="291"/>
    </location>
</feature>
<keyword evidence="10 18" id="KW-1278">Translocase</keyword>
<geneLocation type="mitochondrion" evidence="20"/>
<feature type="transmembrane region" description="Helical" evidence="18">
    <location>
        <begin position="147"/>
        <end position="169"/>
    </location>
</feature>
<feature type="transmembrane region" description="Helical" evidence="18">
    <location>
        <begin position="57"/>
        <end position="78"/>
    </location>
</feature>
<evidence type="ECO:0000256" key="17">
    <source>
        <dbReference type="ARBA" id="ARBA00049551"/>
    </source>
</evidence>
<dbReference type="EMBL" id="MT795210">
    <property type="protein sequence ID" value="QNH68789.1"/>
    <property type="molecule type" value="Genomic_DNA"/>
</dbReference>
<evidence type="ECO:0000256" key="16">
    <source>
        <dbReference type="ARBA" id="ARBA00023136"/>
    </source>
</evidence>
<sequence length="338" mass="37934">MLLTLSKMTFLSTLMLGVIIATSSTSWFTAWMGLELNLLSFLPLITSKTNMYTSEAALKYFLVQALGSAIIVSTTPITMVAQNLTHTPDIMITSALLMKMGAAPFHFWFPSVMQGISWPLCIILMTIQKIAPIMLLSHIIINSYSSLIQIIIMTSSLLSGIIGGFSGLNQTLMRTIMAYSSINHMGWMLAAIVISKPLWSYYFFIYALVSSSVIMIFYTNQIFHFNQISLIHPSMLTKMSFFMSLLSLGGLPPFLGFLPKMLIIKELSSLSQIIWLIFLLVSTLLVLFFYLRIMSTTLLLSSITMKTQLYKSSKTINLTIIFLNLTPMFTPNHTLLPF</sequence>
<evidence type="ECO:0000256" key="15">
    <source>
        <dbReference type="ARBA" id="ARBA00023128"/>
    </source>
</evidence>
<dbReference type="GO" id="GO:0005743">
    <property type="term" value="C:mitochondrial inner membrane"/>
    <property type="evidence" value="ECO:0007669"/>
    <property type="project" value="UniProtKB-SubCell"/>
</dbReference>
<evidence type="ECO:0000256" key="2">
    <source>
        <dbReference type="ARBA" id="ARBA00004448"/>
    </source>
</evidence>
<feature type="transmembrane region" description="Helical" evidence="18">
    <location>
        <begin position="312"/>
        <end position="330"/>
    </location>
</feature>
<dbReference type="GeneID" id="59142974"/>
<dbReference type="PANTHER" id="PTHR46552:SF1">
    <property type="entry name" value="NADH-UBIQUINONE OXIDOREDUCTASE CHAIN 2"/>
    <property type="match status" value="1"/>
</dbReference>
<keyword evidence="11 18" id="KW-0249">Electron transport</keyword>
<dbReference type="Pfam" id="PF00361">
    <property type="entry name" value="Proton_antipo_M"/>
    <property type="match status" value="1"/>
</dbReference>
<organism evidence="20">
    <name type="scientific">Saron marmoratus</name>
    <dbReference type="NCBI Taxonomy" id="1055079"/>
    <lineage>
        <taxon>Eukaryota</taxon>
        <taxon>Metazoa</taxon>
        <taxon>Ecdysozoa</taxon>
        <taxon>Arthropoda</taxon>
        <taxon>Crustacea</taxon>
        <taxon>Multicrustacea</taxon>
        <taxon>Malacostraca</taxon>
        <taxon>Eumalacostraca</taxon>
        <taxon>Eucarida</taxon>
        <taxon>Decapoda</taxon>
        <taxon>Pleocyemata</taxon>
        <taxon>Caridea</taxon>
        <taxon>Alpheoidea</taxon>
        <taxon>Hippolytidae</taxon>
        <taxon>Saron</taxon>
    </lineage>
</organism>
<evidence type="ECO:0000256" key="8">
    <source>
        <dbReference type="ARBA" id="ARBA00022692"/>
    </source>
</evidence>
<keyword evidence="8 18" id="KW-0812">Transmembrane</keyword>
<feature type="transmembrane region" description="Helical" evidence="18">
    <location>
        <begin position="239"/>
        <end position="258"/>
    </location>
</feature>
<keyword evidence="6" id="KW-0813">Transport</keyword>
<evidence type="ECO:0000256" key="11">
    <source>
        <dbReference type="ARBA" id="ARBA00022982"/>
    </source>
</evidence>
<feature type="transmembrane region" description="Helical" evidence="18">
    <location>
        <begin position="176"/>
        <end position="194"/>
    </location>
</feature>
<evidence type="ECO:0000256" key="1">
    <source>
        <dbReference type="ARBA" id="ARBA00003257"/>
    </source>
</evidence>
<keyword evidence="13 18" id="KW-0520">NAD</keyword>
<comment type="function">
    <text evidence="18">Core subunit of the mitochondrial membrane respiratory chain NADH dehydrogenase (Complex I) which catalyzes electron transfer from NADH through the respiratory chain, using ubiquinone as an electron acceptor. Essential for the catalytic activity and assembly of complex I.</text>
</comment>
<keyword evidence="12 18" id="KW-1133">Transmembrane helix</keyword>
<evidence type="ECO:0000256" key="13">
    <source>
        <dbReference type="ARBA" id="ARBA00023027"/>
    </source>
</evidence>
<comment type="similarity">
    <text evidence="3 18">Belongs to the complex I subunit 2 family.</text>
</comment>
<dbReference type="RefSeq" id="YP_009926446.1">
    <property type="nucleotide sequence ID" value="NC_050677.1"/>
</dbReference>
<evidence type="ECO:0000256" key="6">
    <source>
        <dbReference type="ARBA" id="ARBA00022448"/>
    </source>
</evidence>
<dbReference type="PANTHER" id="PTHR46552">
    <property type="entry name" value="NADH-UBIQUINONE OXIDOREDUCTASE CHAIN 2"/>
    <property type="match status" value="1"/>
</dbReference>
<dbReference type="PRINTS" id="PR01436">
    <property type="entry name" value="NADHDHGNASE2"/>
</dbReference>
<comment type="catalytic activity">
    <reaction evidence="17 18">
        <text>a ubiquinone + NADH + 5 H(+)(in) = a ubiquinol + NAD(+) + 4 H(+)(out)</text>
        <dbReference type="Rhea" id="RHEA:29091"/>
        <dbReference type="Rhea" id="RHEA-COMP:9565"/>
        <dbReference type="Rhea" id="RHEA-COMP:9566"/>
        <dbReference type="ChEBI" id="CHEBI:15378"/>
        <dbReference type="ChEBI" id="CHEBI:16389"/>
        <dbReference type="ChEBI" id="CHEBI:17976"/>
        <dbReference type="ChEBI" id="CHEBI:57540"/>
        <dbReference type="ChEBI" id="CHEBI:57945"/>
        <dbReference type="EC" id="7.1.1.2"/>
    </reaction>
</comment>
<accession>A0A7G7WQG2</accession>
<feature type="domain" description="NADH:quinone oxidoreductase/Mrp antiporter transmembrane" evidence="19">
    <location>
        <begin position="24"/>
        <end position="285"/>
    </location>
</feature>
<keyword evidence="16 18" id="KW-0472">Membrane</keyword>
<evidence type="ECO:0000256" key="14">
    <source>
        <dbReference type="ARBA" id="ARBA00023075"/>
    </source>
</evidence>
<evidence type="ECO:0000256" key="4">
    <source>
        <dbReference type="ARBA" id="ARBA00012944"/>
    </source>
</evidence>
<dbReference type="InterPro" id="IPR001750">
    <property type="entry name" value="ND/Mrp_TM"/>
</dbReference>
<protein>
    <recommendedName>
        <fullName evidence="5 18">NADH-ubiquinone oxidoreductase chain 2</fullName>
        <ecNumber evidence="4 18">7.1.1.2</ecNumber>
    </recommendedName>
</protein>
<keyword evidence="7 18" id="KW-0679">Respiratory chain</keyword>
<dbReference type="InterPro" id="IPR003917">
    <property type="entry name" value="NADH_UbQ_OxRdtase_chain2"/>
</dbReference>